<protein>
    <submittedName>
        <fullName evidence="2">Uncharacterized protein</fullName>
    </submittedName>
</protein>
<accession>A0A426XHI7</accession>
<feature type="compositionally biased region" description="Basic residues" evidence="1">
    <location>
        <begin position="120"/>
        <end position="129"/>
    </location>
</feature>
<feature type="compositionally biased region" description="Low complexity" evidence="1">
    <location>
        <begin position="193"/>
        <end position="207"/>
    </location>
</feature>
<feature type="compositionally biased region" description="Basic and acidic residues" evidence="1">
    <location>
        <begin position="1"/>
        <end position="14"/>
    </location>
</feature>
<evidence type="ECO:0000313" key="2">
    <source>
        <dbReference type="EMBL" id="RRT38969.1"/>
    </source>
</evidence>
<reference evidence="2 3" key="1">
    <citation type="journal article" date="2014" name="Agronomy (Basel)">
        <title>A Draft Genome Sequence for Ensete ventricosum, the Drought-Tolerant Tree Against Hunger.</title>
        <authorList>
            <person name="Harrison J."/>
            <person name="Moore K.A."/>
            <person name="Paszkiewicz K."/>
            <person name="Jones T."/>
            <person name="Grant M."/>
            <person name="Ambacheew D."/>
            <person name="Muzemil S."/>
            <person name="Studholme D.J."/>
        </authorList>
    </citation>
    <scope>NUCLEOTIDE SEQUENCE [LARGE SCALE GENOMIC DNA]</scope>
</reference>
<dbReference type="EMBL" id="AMZH03020635">
    <property type="protein sequence ID" value="RRT38969.1"/>
    <property type="molecule type" value="Genomic_DNA"/>
</dbReference>
<feature type="region of interest" description="Disordered" evidence="1">
    <location>
        <begin position="1"/>
        <end position="57"/>
    </location>
</feature>
<comment type="caution">
    <text evidence="2">The sequence shown here is derived from an EMBL/GenBank/DDBJ whole genome shotgun (WGS) entry which is preliminary data.</text>
</comment>
<proteinExistence type="predicted"/>
<evidence type="ECO:0000313" key="3">
    <source>
        <dbReference type="Proteomes" id="UP000287651"/>
    </source>
</evidence>
<gene>
    <name evidence="2" type="ORF">B296_00045858</name>
</gene>
<dbReference type="Proteomes" id="UP000287651">
    <property type="component" value="Unassembled WGS sequence"/>
</dbReference>
<feature type="region of interest" description="Disordered" evidence="1">
    <location>
        <begin position="120"/>
        <end position="142"/>
    </location>
</feature>
<dbReference type="AlphaFoldDB" id="A0A426XHI7"/>
<feature type="non-terminal residue" evidence="2">
    <location>
        <position position="235"/>
    </location>
</feature>
<name>A0A426XHI7_ENSVE</name>
<evidence type="ECO:0000256" key="1">
    <source>
        <dbReference type="SAM" id="MobiDB-lite"/>
    </source>
</evidence>
<organism evidence="2 3">
    <name type="scientific">Ensete ventricosum</name>
    <name type="common">Abyssinian banana</name>
    <name type="synonym">Musa ensete</name>
    <dbReference type="NCBI Taxonomy" id="4639"/>
    <lineage>
        <taxon>Eukaryota</taxon>
        <taxon>Viridiplantae</taxon>
        <taxon>Streptophyta</taxon>
        <taxon>Embryophyta</taxon>
        <taxon>Tracheophyta</taxon>
        <taxon>Spermatophyta</taxon>
        <taxon>Magnoliopsida</taxon>
        <taxon>Liliopsida</taxon>
        <taxon>Zingiberales</taxon>
        <taxon>Musaceae</taxon>
        <taxon>Ensete</taxon>
    </lineage>
</organism>
<sequence length="235" mass="25637">MATRSDPSKQRRFDPSMSRRTRKATDVSQEEPQPEEATDGFRRMSLQELMSEGADQGINSAAAAVRKLMTDASSDQEDAAAATSNDEWEKTHLIVPKQGGVRAHGMLNRYVNVLNNLIKPRRNSKKKARPLPTPPSTSRVPIRNYTTGEVVHTEEAVTDKAGTYQVAVRDDHQEDTCKMILANSPRGDFSENTAPLSSSPLTTSGSPAACAKDKPLASCGPVAHAECSRCRPFDI</sequence>
<feature type="compositionally biased region" description="Acidic residues" evidence="1">
    <location>
        <begin position="28"/>
        <end position="38"/>
    </location>
</feature>
<feature type="region of interest" description="Disordered" evidence="1">
    <location>
        <begin position="184"/>
        <end position="207"/>
    </location>
</feature>